<evidence type="ECO:0000313" key="2">
    <source>
        <dbReference type="EMBL" id="QNN66138.1"/>
    </source>
</evidence>
<organism evidence="2 3">
    <name type="scientific">Sphingomonas rhizophila</name>
    <dbReference type="NCBI Taxonomy" id="2071607"/>
    <lineage>
        <taxon>Bacteria</taxon>
        <taxon>Pseudomonadati</taxon>
        <taxon>Pseudomonadota</taxon>
        <taxon>Alphaproteobacteria</taxon>
        <taxon>Sphingomonadales</taxon>
        <taxon>Sphingomonadaceae</taxon>
        <taxon>Sphingomonas</taxon>
    </lineage>
</organism>
<feature type="domain" description="Gcp-like" evidence="1">
    <location>
        <begin position="31"/>
        <end position="120"/>
    </location>
</feature>
<evidence type="ECO:0000313" key="3">
    <source>
        <dbReference type="Proteomes" id="UP000515955"/>
    </source>
</evidence>
<dbReference type="EMBL" id="CP060717">
    <property type="protein sequence ID" value="QNN66138.1"/>
    <property type="molecule type" value="Genomic_DNA"/>
</dbReference>
<sequence length="205" mass="21064">MILAIDSSSAACTVALLTTGGEVHASIDERIDRGHAERLAPMIEQLLGGHIPTQILVGIGPGSFTGIRVGLATAQGLSIGWEVDLRGVDSLALLAASSDRRTDQPVAVAINGGHGELFVRTFDGRTLQPLDDVRSLKPGDAATAITASLVVGSGAAALVDVRGHGDVDDIVPSASRVLSLPEDLRSLDPKPAYARAPDAKPKVAA</sequence>
<dbReference type="SUPFAM" id="SSF53067">
    <property type="entry name" value="Actin-like ATPase domain"/>
    <property type="match status" value="1"/>
</dbReference>
<keyword evidence="3" id="KW-1185">Reference proteome</keyword>
<reference evidence="2 3" key="1">
    <citation type="submission" date="2020-08" db="EMBL/GenBank/DDBJ databases">
        <title>Genome sequence of Sphingomonas rhizophila KACC 19189T.</title>
        <authorList>
            <person name="Hyun D.-W."/>
            <person name="Bae J.-W."/>
        </authorList>
    </citation>
    <scope>NUCLEOTIDE SEQUENCE [LARGE SCALE GENOMIC DNA]</scope>
    <source>
        <strain evidence="2 3">KACC 19189</strain>
    </source>
</reference>
<dbReference type="Proteomes" id="UP000515955">
    <property type="component" value="Chromosome"/>
</dbReference>
<dbReference type="AlphaFoldDB" id="A0A7G9SE63"/>
<proteinExistence type="predicted"/>
<protein>
    <submittedName>
        <fullName evidence="2">tRNA (Adenosine(37)-N6)-threonylcarbamoyltransferase complex dimerization subunit type 1 TsaB</fullName>
    </submittedName>
</protein>
<dbReference type="NCBIfam" id="TIGR03725">
    <property type="entry name" value="T6A_YeaZ"/>
    <property type="match status" value="1"/>
</dbReference>
<gene>
    <name evidence="2" type="primary">tsaB</name>
    <name evidence="2" type="ORF">H9L12_02170</name>
</gene>
<dbReference type="GO" id="GO:0016740">
    <property type="term" value="F:transferase activity"/>
    <property type="evidence" value="ECO:0007669"/>
    <property type="project" value="UniProtKB-KW"/>
</dbReference>
<dbReference type="Gene3D" id="3.30.420.40">
    <property type="match status" value="2"/>
</dbReference>
<dbReference type="Pfam" id="PF00814">
    <property type="entry name" value="TsaD"/>
    <property type="match status" value="1"/>
</dbReference>
<keyword evidence="2" id="KW-0808">Transferase</keyword>
<dbReference type="InterPro" id="IPR022496">
    <property type="entry name" value="T6A_TsaB"/>
</dbReference>
<dbReference type="KEGG" id="srhi:H9L12_02170"/>
<dbReference type="GO" id="GO:0002949">
    <property type="term" value="P:tRNA threonylcarbamoyladenosine modification"/>
    <property type="evidence" value="ECO:0007669"/>
    <property type="project" value="InterPro"/>
</dbReference>
<dbReference type="InterPro" id="IPR000905">
    <property type="entry name" value="Gcp-like_dom"/>
</dbReference>
<name>A0A7G9SE63_9SPHN</name>
<accession>A0A7G9SE63</accession>
<evidence type="ECO:0000259" key="1">
    <source>
        <dbReference type="Pfam" id="PF00814"/>
    </source>
</evidence>
<dbReference type="InterPro" id="IPR043129">
    <property type="entry name" value="ATPase_NBD"/>
</dbReference>